<dbReference type="EMBL" id="JAUSWA010000059">
    <property type="protein sequence ID" value="MDQ0497189.1"/>
    <property type="molecule type" value="Genomic_DNA"/>
</dbReference>
<reference evidence="3 4" key="1">
    <citation type="submission" date="2023-07" db="EMBL/GenBank/DDBJ databases">
        <title>Genomic Encyclopedia of Type Strains, Phase IV (KMG-IV): sequencing the most valuable type-strain genomes for metagenomic binning, comparative biology and taxonomic classification.</title>
        <authorList>
            <person name="Goeker M."/>
        </authorList>
    </citation>
    <scope>NUCLEOTIDE SEQUENCE [LARGE SCALE GENOMIC DNA]</scope>
    <source>
        <strain evidence="3 4">DSM 14914</strain>
    </source>
</reference>
<protein>
    <recommendedName>
        <fullName evidence="5">GAD-like domain protein</fullName>
    </recommendedName>
</protein>
<accession>A0ABU0L7B6</accession>
<evidence type="ECO:0000259" key="1">
    <source>
        <dbReference type="Pfam" id="PF08887"/>
    </source>
</evidence>
<feature type="domain" description="GAD-related" evidence="1">
    <location>
        <begin position="14"/>
        <end position="61"/>
    </location>
</feature>
<organism evidence="3 4">
    <name type="scientific">Paenibacillus brasilensis</name>
    <dbReference type="NCBI Taxonomy" id="128574"/>
    <lineage>
        <taxon>Bacteria</taxon>
        <taxon>Bacillati</taxon>
        <taxon>Bacillota</taxon>
        <taxon>Bacilli</taxon>
        <taxon>Bacillales</taxon>
        <taxon>Paenibacillaceae</taxon>
        <taxon>Paenibacillus</taxon>
    </lineage>
</organism>
<sequence length="182" mass="20845">MMDIFSSDFIPYDKIEGKTITKYRGKVPDELLNIWEKFGAGSIKKGYLKLINPDDFIDVLNTSYFRSEISVPIFTTSMCDIITFEENKYLRLVKYRRGNFSIIPTSFNLFLSDLLDEAFCNRHLDWGQYEGAVEKLGVPTYTDGFGYVPLLGLGGAEKVENLQKVRVLEHIQLITEMMGAIE</sequence>
<comment type="caution">
    <text evidence="3">The sequence shown here is derived from an EMBL/GenBank/DDBJ whole genome shotgun (WGS) entry which is preliminary data.</text>
</comment>
<dbReference type="Pfam" id="PF08887">
    <property type="entry name" value="GAD-like"/>
    <property type="match status" value="1"/>
</dbReference>
<dbReference type="RefSeq" id="WP_152381687.1">
    <property type="nucleotide sequence ID" value="NZ_CP045298.1"/>
</dbReference>
<proteinExistence type="predicted"/>
<evidence type="ECO:0008006" key="5">
    <source>
        <dbReference type="Google" id="ProtNLM"/>
    </source>
</evidence>
<evidence type="ECO:0000313" key="4">
    <source>
        <dbReference type="Proteomes" id="UP001242811"/>
    </source>
</evidence>
<dbReference type="InterPro" id="IPR014983">
    <property type="entry name" value="GAD-rel"/>
</dbReference>
<dbReference type="InterPro" id="IPR015002">
    <property type="entry name" value="T6SS_Tdi1_C"/>
</dbReference>
<name>A0ABU0L7B6_9BACL</name>
<feature type="domain" description="T6SS immunity protein Tdi1 C-terminal" evidence="2">
    <location>
        <begin position="107"/>
        <end position="178"/>
    </location>
</feature>
<evidence type="ECO:0000259" key="2">
    <source>
        <dbReference type="Pfam" id="PF08906"/>
    </source>
</evidence>
<gene>
    <name evidence="3" type="ORF">QOZ95_005397</name>
</gene>
<evidence type="ECO:0000313" key="3">
    <source>
        <dbReference type="EMBL" id="MDQ0497189.1"/>
    </source>
</evidence>
<dbReference type="Pfam" id="PF08906">
    <property type="entry name" value="T6SS_Tdi1_C"/>
    <property type="match status" value="1"/>
</dbReference>
<keyword evidence="4" id="KW-1185">Reference proteome</keyword>
<dbReference type="Proteomes" id="UP001242811">
    <property type="component" value="Unassembled WGS sequence"/>
</dbReference>